<sequence length="254" mass="28438">MTTAYLTRYRNGEYLQYMKDVLVLVNLQDVALLELTEQRDTLNSLTNQIDEAFLQSLGSALTQEIILLDERRDKAFIGIKTLLSGYTYHYDTTQQDHAKNILLSIDIYGKDITRKSYQEETAIINSLINDLETQPELIAAINAINISDWVNELKTSNQAFGSKYIERVGETAANPITNITELRATTSTAYRTLISHIQAHDVLGNNPSYATLLEEIDVLTKQYNLVLDNRSSSSPNGATPATDGESNSQNNQPL</sequence>
<dbReference type="InterPro" id="IPR046228">
    <property type="entry name" value="DUF6261"/>
</dbReference>
<dbReference type="Proteomes" id="UP000467305">
    <property type="component" value="Unassembled WGS sequence"/>
</dbReference>
<dbReference type="Pfam" id="PF19775">
    <property type="entry name" value="DUF6261"/>
    <property type="match status" value="1"/>
</dbReference>
<keyword evidence="3" id="KW-1185">Reference proteome</keyword>
<dbReference type="OrthoDB" id="1150508at2"/>
<protein>
    <submittedName>
        <fullName evidence="2">Uncharacterized protein</fullName>
    </submittedName>
</protein>
<accession>A0A7J5A8X1</accession>
<feature type="region of interest" description="Disordered" evidence="1">
    <location>
        <begin position="229"/>
        <end position="254"/>
    </location>
</feature>
<gene>
    <name evidence="2" type="ORF">F7018_15955</name>
</gene>
<evidence type="ECO:0000256" key="1">
    <source>
        <dbReference type="SAM" id="MobiDB-lite"/>
    </source>
</evidence>
<evidence type="ECO:0000313" key="3">
    <source>
        <dbReference type="Proteomes" id="UP000467305"/>
    </source>
</evidence>
<proteinExistence type="predicted"/>
<comment type="caution">
    <text evidence="2">The sequence shown here is derived from an EMBL/GenBank/DDBJ whole genome shotgun (WGS) entry which is preliminary data.</text>
</comment>
<name>A0A7J5A8X1_9FLAO</name>
<dbReference type="EMBL" id="WAAU01000030">
    <property type="protein sequence ID" value="KAB1153977.1"/>
    <property type="molecule type" value="Genomic_DNA"/>
</dbReference>
<reference evidence="2 3" key="1">
    <citation type="submission" date="2019-09" db="EMBL/GenBank/DDBJ databases">
        <authorList>
            <person name="Cao W.R."/>
        </authorList>
    </citation>
    <scope>NUCLEOTIDE SEQUENCE [LARGE SCALE GENOMIC DNA]</scope>
    <source>
        <strain evidence="3">a4</strain>
    </source>
</reference>
<dbReference type="AlphaFoldDB" id="A0A7J5A8X1"/>
<evidence type="ECO:0000313" key="2">
    <source>
        <dbReference type="EMBL" id="KAB1153977.1"/>
    </source>
</evidence>
<organism evidence="2 3">
    <name type="scientific">Tenacibaculum aiptasiae</name>
    <dbReference type="NCBI Taxonomy" id="426481"/>
    <lineage>
        <taxon>Bacteria</taxon>
        <taxon>Pseudomonadati</taxon>
        <taxon>Bacteroidota</taxon>
        <taxon>Flavobacteriia</taxon>
        <taxon>Flavobacteriales</taxon>
        <taxon>Flavobacteriaceae</taxon>
        <taxon>Tenacibaculum</taxon>
    </lineage>
</organism>